<feature type="transmembrane region" description="Helical" evidence="2">
    <location>
        <begin position="29"/>
        <end position="50"/>
    </location>
</feature>
<keyword evidence="4" id="KW-0645">Protease</keyword>
<dbReference type="EMBL" id="CP017641">
    <property type="protein sequence ID" value="APZ96711.1"/>
    <property type="molecule type" value="Genomic_DNA"/>
</dbReference>
<keyword evidence="4" id="KW-0378">Hydrolase</keyword>
<dbReference type="GO" id="GO:0004175">
    <property type="term" value="F:endopeptidase activity"/>
    <property type="evidence" value="ECO:0007669"/>
    <property type="project" value="UniProtKB-ARBA"/>
</dbReference>
<keyword evidence="2" id="KW-1133">Transmembrane helix</keyword>
<dbReference type="STRING" id="1891926.Fuma_06384"/>
<feature type="transmembrane region" description="Helical" evidence="2">
    <location>
        <begin position="372"/>
        <end position="392"/>
    </location>
</feature>
<dbReference type="GO" id="GO:0006508">
    <property type="term" value="P:proteolysis"/>
    <property type="evidence" value="ECO:0007669"/>
    <property type="project" value="UniProtKB-KW"/>
</dbReference>
<evidence type="ECO:0000256" key="2">
    <source>
        <dbReference type="SAM" id="Phobius"/>
    </source>
</evidence>
<keyword evidence="2" id="KW-0472">Membrane</keyword>
<dbReference type="Proteomes" id="UP000187735">
    <property type="component" value="Chromosome"/>
</dbReference>
<evidence type="ECO:0000256" key="1">
    <source>
        <dbReference type="SAM" id="MobiDB-lite"/>
    </source>
</evidence>
<accession>A0A1P8WRM6</accession>
<feature type="domain" description="CAAX prenyl protease 2/Lysostaphin resistance protein A-like" evidence="3">
    <location>
        <begin position="298"/>
        <end position="383"/>
    </location>
</feature>
<keyword evidence="2" id="KW-0812">Transmembrane</keyword>
<evidence type="ECO:0000313" key="4">
    <source>
        <dbReference type="EMBL" id="APZ96711.1"/>
    </source>
</evidence>
<feature type="transmembrane region" description="Helical" evidence="2">
    <location>
        <begin position="70"/>
        <end position="90"/>
    </location>
</feature>
<dbReference type="Pfam" id="PF02517">
    <property type="entry name" value="Rce1-like"/>
    <property type="match status" value="1"/>
</dbReference>
<sequence>MNIVFFRLPMLLAQLDADAQLADVKPAQVLAGMLVLSVMVGSVAIIVLWIKRLQQGQSIFPAANRKPLIVPLPLMVCGVALASLLALSAVQQSLEGASPIAPVPPPVVTDITDDVADEEQDGADQKATSELESGEAVEIDNPAPARPTEAQVITGMLGNLAVQLAIFLIFGAPLLLAQQLREQTVVDEPTPPFDTPDASFAAMADVNPYASTSYDALPEHRDSHIPPNPFIDGADSQVLAEPEGWRFTTELRFAVETCLAAYLPLALIRLAILSLQPEAPSHPLIEMMGEGVSFRVMALIALLAIVVAPVVEELLYRVTVLGGFMKQQSLAAGWIVSSVLFSFAHGFPDSLALLPLAFALGYAYMKRRSYRTVVLVHFIFNAFNMAVAGLSLL</sequence>
<evidence type="ECO:0000259" key="3">
    <source>
        <dbReference type="Pfam" id="PF02517"/>
    </source>
</evidence>
<protein>
    <submittedName>
        <fullName evidence="4">CAAX amino terminal protease self-immunity</fullName>
    </submittedName>
</protein>
<dbReference type="AlphaFoldDB" id="A0A1P8WRM6"/>
<reference evidence="4 5" key="1">
    <citation type="journal article" date="2016" name="Front. Microbiol.">
        <title>Fuerstia marisgermanicae gen. nov., sp. nov., an Unusual Member of the Phylum Planctomycetes from the German Wadden Sea.</title>
        <authorList>
            <person name="Kohn T."/>
            <person name="Heuer A."/>
            <person name="Jogler M."/>
            <person name="Vollmers J."/>
            <person name="Boedeker C."/>
            <person name="Bunk B."/>
            <person name="Rast P."/>
            <person name="Borchert D."/>
            <person name="Glockner I."/>
            <person name="Freese H.M."/>
            <person name="Klenk H.P."/>
            <person name="Overmann J."/>
            <person name="Kaster A.K."/>
            <person name="Rohde M."/>
            <person name="Wiegand S."/>
            <person name="Jogler C."/>
        </authorList>
    </citation>
    <scope>NUCLEOTIDE SEQUENCE [LARGE SCALE GENOMIC DNA]</scope>
    <source>
        <strain evidence="4 5">NH11</strain>
    </source>
</reference>
<dbReference type="GO" id="GO:0080120">
    <property type="term" value="P:CAAX-box protein maturation"/>
    <property type="evidence" value="ECO:0007669"/>
    <property type="project" value="UniProtKB-ARBA"/>
</dbReference>
<gene>
    <name evidence="4" type="ORF">Fuma_06384</name>
</gene>
<dbReference type="PANTHER" id="PTHR43592:SF15">
    <property type="entry name" value="CAAX AMINO TERMINAL PROTEASE FAMILY PROTEIN"/>
    <property type="match status" value="1"/>
</dbReference>
<name>A0A1P8WRM6_9PLAN</name>
<feature type="region of interest" description="Disordered" evidence="1">
    <location>
        <begin position="119"/>
        <end position="145"/>
    </location>
</feature>
<feature type="transmembrane region" description="Helical" evidence="2">
    <location>
        <begin position="292"/>
        <end position="316"/>
    </location>
</feature>
<feature type="transmembrane region" description="Helical" evidence="2">
    <location>
        <begin position="156"/>
        <end position="176"/>
    </location>
</feature>
<keyword evidence="5" id="KW-1185">Reference proteome</keyword>
<dbReference type="InterPro" id="IPR003675">
    <property type="entry name" value="Rce1/LyrA-like_dom"/>
</dbReference>
<proteinExistence type="predicted"/>
<evidence type="ECO:0000313" key="5">
    <source>
        <dbReference type="Proteomes" id="UP000187735"/>
    </source>
</evidence>
<organism evidence="4 5">
    <name type="scientific">Fuerstiella marisgermanici</name>
    <dbReference type="NCBI Taxonomy" id="1891926"/>
    <lineage>
        <taxon>Bacteria</taxon>
        <taxon>Pseudomonadati</taxon>
        <taxon>Planctomycetota</taxon>
        <taxon>Planctomycetia</taxon>
        <taxon>Planctomycetales</taxon>
        <taxon>Planctomycetaceae</taxon>
        <taxon>Fuerstiella</taxon>
    </lineage>
</organism>
<dbReference type="KEGG" id="fmr:Fuma_06384"/>
<dbReference type="PANTHER" id="PTHR43592">
    <property type="entry name" value="CAAX AMINO TERMINAL PROTEASE"/>
    <property type="match status" value="1"/>
</dbReference>